<dbReference type="RefSeq" id="WP_179907144.1">
    <property type="nucleotide sequence ID" value="NZ_JACBXS010000041.1"/>
</dbReference>
<evidence type="ECO:0000259" key="4">
    <source>
        <dbReference type="PROSITE" id="PS50110"/>
    </source>
</evidence>
<dbReference type="PANTHER" id="PTHR43156">
    <property type="entry name" value="STAGE II SPORULATION PROTEIN E-RELATED"/>
    <property type="match status" value="1"/>
</dbReference>
<comment type="caution">
    <text evidence="5">The sequence shown here is derived from an EMBL/GenBank/DDBJ whole genome shotgun (WGS) entry which is preliminary data.</text>
</comment>
<dbReference type="Pfam" id="PF07228">
    <property type="entry name" value="SpoIIE"/>
    <property type="match status" value="1"/>
</dbReference>
<evidence type="ECO:0000256" key="3">
    <source>
        <dbReference type="SAM" id="Coils"/>
    </source>
</evidence>
<keyword evidence="1" id="KW-0378">Hydrolase</keyword>
<dbReference type="CDD" id="cd17574">
    <property type="entry name" value="REC_OmpR"/>
    <property type="match status" value="1"/>
</dbReference>
<dbReference type="Gene3D" id="3.60.40.10">
    <property type="entry name" value="PPM-type phosphatase domain"/>
    <property type="match status" value="1"/>
</dbReference>
<dbReference type="InterPro" id="IPR011006">
    <property type="entry name" value="CheY-like_superfamily"/>
</dbReference>
<evidence type="ECO:0000313" key="5">
    <source>
        <dbReference type="EMBL" id="NYS26349.1"/>
    </source>
</evidence>
<evidence type="ECO:0000313" key="6">
    <source>
        <dbReference type="Proteomes" id="UP000529417"/>
    </source>
</evidence>
<gene>
    <name evidence="5" type="ORF">HUK65_15275</name>
</gene>
<reference evidence="5 6" key="1">
    <citation type="journal article" date="2000" name="Arch. Microbiol.">
        <title>Rhodobaca bogoriensis gen. nov. and sp. nov., an alkaliphilic purple nonsulfur bacterium from African Rift Valley soda lakes.</title>
        <authorList>
            <person name="Milford A.D."/>
            <person name="Achenbach L.A."/>
            <person name="Jung D.O."/>
            <person name="Madigan M.T."/>
        </authorList>
    </citation>
    <scope>NUCLEOTIDE SEQUENCE [LARGE SCALE GENOMIC DNA]</scope>
    <source>
        <strain evidence="5 6">2376</strain>
    </source>
</reference>
<dbReference type="InterPro" id="IPR052016">
    <property type="entry name" value="Bact_Sigma-Reg"/>
</dbReference>
<dbReference type="InterPro" id="IPR036457">
    <property type="entry name" value="PPM-type-like_dom_sf"/>
</dbReference>
<dbReference type="Gene3D" id="3.40.50.2300">
    <property type="match status" value="1"/>
</dbReference>
<dbReference type="SMART" id="SM00331">
    <property type="entry name" value="PP2C_SIG"/>
    <property type="match status" value="1"/>
</dbReference>
<keyword evidence="6" id="KW-1185">Reference proteome</keyword>
<evidence type="ECO:0000256" key="2">
    <source>
        <dbReference type="PROSITE-ProRule" id="PRU00169"/>
    </source>
</evidence>
<dbReference type="AlphaFoldDB" id="A0A7Z0I1R7"/>
<sequence length="421" mass="46403">MNTSLSDTTAPLSASSVLRVLVVDDSSAQRLLLRTLLRRWGYDVETAASGQEALERCRQERFDLIISDWIMPGMSGPDFCRAFRQLDSDSYCYFILLTAKTETDAVAEGLDIGADDFLRKPVAPEELRARMNAGERLLEMERRLRDQNRQIASTLTELRELYSALDRDLREARKLQQSLVRERDFRMDGAQLSLLLRPSGHVGGDMVGFFPSGEGRIGFYAFDVSGHGVTSALMCARIAGLFSGGAGGQNIALDGPPDAMTAHQPGLVAERMNRLLLSEIDTEHYCTLCYADADLRTGQVRFVQAGHPHPLVQRADGSIEYLGEGGLPVGLFAEARYDSTMIKLRPGDRLLIYSDGITEYADANGAELGEPGLGRIMERLHGLRGHALLDALLWELAQWGGSDDFGDDVSAVLFEYDHPLA</sequence>
<keyword evidence="3" id="KW-0175">Coiled coil</keyword>
<name>A0A7Z0I1R7_9RHOB</name>
<dbReference type="PROSITE" id="PS50110">
    <property type="entry name" value="RESPONSE_REGULATORY"/>
    <property type="match status" value="1"/>
</dbReference>
<feature type="modified residue" description="4-aspartylphosphate" evidence="2">
    <location>
        <position position="68"/>
    </location>
</feature>
<dbReference type="EMBL" id="JACBXS010000041">
    <property type="protein sequence ID" value="NYS26349.1"/>
    <property type="molecule type" value="Genomic_DNA"/>
</dbReference>
<dbReference type="InterPro" id="IPR001789">
    <property type="entry name" value="Sig_transdc_resp-reg_receiver"/>
</dbReference>
<feature type="coiled-coil region" evidence="3">
    <location>
        <begin position="130"/>
        <end position="175"/>
    </location>
</feature>
<protein>
    <submittedName>
        <fullName evidence="5">SpoIIE family protein phosphatase</fullName>
    </submittedName>
</protein>
<feature type="domain" description="Response regulatory" evidence="4">
    <location>
        <begin position="19"/>
        <end position="135"/>
    </location>
</feature>
<proteinExistence type="predicted"/>
<keyword evidence="2" id="KW-0597">Phosphoprotein</keyword>
<dbReference type="GO" id="GO:0016791">
    <property type="term" value="F:phosphatase activity"/>
    <property type="evidence" value="ECO:0007669"/>
    <property type="project" value="TreeGrafter"/>
</dbReference>
<dbReference type="Pfam" id="PF00072">
    <property type="entry name" value="Response_reg"/>
    <property type="match status" value="1"/>
</dbReference>
<dbReference type="SUPFAM" id="SSF81606">
    <property type="entry name" value="PP2C-like"/>
    <property type="match status" value="1"/>
</dbReference>
<organism evidence="5 6">
    <name type="scientific">Rhabdonatronobacter sediminivivens</name>
    <dbReference type="NCBI Taxonomy" id="2743469"/>
    <lineage>
        <taxon>Bacteria</taxon>
        <taxon>Pseudomonadati</taxon>
        <taxon>Pseudomonadota</taxon>
        <taxon>Alphaproteobacteria</taxon>
        <taxon>Rhodobacterales</taxon>
        <taxon>Paracoccaceae</taxon>
        <taxon>Rhabdonatronobacter</taxon>
    </lineage>
</organism>
<dbReference type="GO" id="GO:0000160">
    <property type="term" value="P:phosphorelay signal transduction system"/>
    <property type="evidence" value="ECO:0007669"/>
    <property type="project" value="InterPro"/>
</dbReference>
<evidence type="ECO:0000256" key="1">
    <source>
        <dbReference type="ARBA" id="ARBA00022801"/>
    </source>
</evidence>
<dbReference type="PANTHER" id="PTHR43156:SF2">
    <property type="entry name" value="STAGE II SPORULATION PROTEIN E"/>
    <property type="match status" value="1"/>
</dbReference>
<accession>A0A7Z0I1R7</accession>
<dbReference type="SUPFAM" id="SSF52172">
    <property type="entry name" value="CheY-like"/>
    <property type="match status" value="1"/>
</dbReference>
<dbReference type="InterPro" id="IPR001932">
    <property type="entry name" value="PPM-type_phosphatase-like_dom"/>
</dbReference>
<dbReference type="SMART" id="SM00448">
    <property type="entry name" value="REC"/>
    <property type="match status" value="1"/>
</dbReference>
<dbReference type="Proteomes" id="UP000529417">
    <property type="component" value="Unassembled WGS sequence"/>
</dbReference>